<dbReference type="Gene3D" id="2.30.22.10">
    <property type="entry name" value="Head domain of nucleotide exchange factor GrpE"/>
    <property type="match status" value="1"/>
</dbReference>
<keyword evidence="7" id="KW-0175">Coiled coil</keyword>
<comment type="similarity">
    <text evidence="1 4 6">Belongs to the GrpE family.</text>
</comment>
<dbReference type="PRINTS" id="PR00773">
    <property type="entry name" value="GRPEPROTEIN"/>
</dbReference>
<feature type="compositionally biased region" description="Low complexity" evidence="8">
    <location>
        <begin position="217"/>
        <end position="237"/>
    </location>
</feature>
<keyword evidence="4" id="KW-0963">Cytoplasm</keyword>
<dbReference type="Pfam" id="PF01025">
    <property type="entry name" value="GrpE"/>
    <property type="match status" value="1"/>
</dbReference>
<evidence type="ECO:0000256" key="3">
    <source>
        <dbReference type="ARBA" id="ARBA00023186"/>
    </source>
</evidence>
<dbReference type="PROSITE" id="PS01071">
    <property type="entry name" value="GRPE"/>
    <property type="match status" value="1"/>
</dbReference>
<dbReference type="Gene3D" id="3.90.20.20">
    <property type="match status" value="1"/>
</dbReference>
<feature type="compositionally biased region" description="Low complexity" evidence="8">
    <location>
        <begin position="54"/>
        <end position="63"/>
    </location>
</feature>
<evidence type="ECO:0000313" key="10">
    <source>
        <dbReference type="Proteomes" id="UP001597314"/>
    </source>
</evidence>
<gene>
    <name evidence="4 9" type="primary">grpE</name>
    <name evidence="9" type="ORF">ACFSOX_10335</name>
</gene>
<dbReference type="SUPFAM" id="SSF58014">
    <property type="entry name" value="Coiled-coil domain of nucleotide exchange factor GrpE"/>
    <property type="match status" value="1"/>
</dbReference>
<feature type="compositionally biased region" description="Low complexity" evidence="8">
    <location>
        <begin position="7"/>
        <end position="46"/>
    </location>
</feature>
<dbReference type="RefSeq" id="WP_378477730.1">
    <property type="nucleotide sequence ID" value="NZ_JBHUIW010000010.1"/>
</dbReference>
<dbReference type="InterPro" id="IPR009012">
    <property type="entry name" value="GrpE_head"/>
</dbReference>
<accession>A0ABW5AKC6</accession>
<dbReference type="Proteomes" id="UP001597314">
    <property type="component" value="Unassembled WGS sequence"/>
</dbReference>
<proteinExistence type="inferred from homology"/>
<dbReference type="InterPro" id="IPR013805">
    <property type="entry name" value="GrpE_CC"/>
</dbReference>
<dbReference type="NCBIfam" id="NF010739">
    <property type="entry name" value="PRK14141.1"/>
    <property type="match status" value="1"/>
</dbReference>
<keyword evidence="3 4" id="KW-0143">Chaperone</keyword>
<reference evidence="10" key="1">
    <citation type="journal article" date="2019" name="Int. J. Syst. Evol. Microbiol.">
        <title>The Global Catalogue of Microorganisms (GCM) 10K type strain sequencing project: providing services to taxonomists for standard genome sequencing and annotation.</title>
        <authorList>
            <consortium name="The Broad Institute Genomics Platform"/>
            <consortium name="The Broad Institute Genome Sequencing Center for Infectious Disease"/>
            <person name="Wu L."/>
            <person name="Ma J."/>
        </authorList>
    </citation>
    <scope>NUCLEOTIDE SEQUENCE [LARGE SCALE GENOMIC DNA]</scope>
    <source>
        <strain evidence="10">CGMCC 1.6774</strain>
    </source>
</reference>
<keyword evidence="10" id="KW-1185">Reference proteome</keyword>
<evidence type="ECO:0000313" key="9">
    <source>
        <dbReference type="EMBL" id="MFD2182552.1"/>
    </source>
</evidence>
<dbReference type="HAMAP" id="MF_01151">
    <property type="entry name" value="GrpE"/>
    <property type="match status" value="1"/>
</dbReference>
<evidence type="ECO:0000256" key="2">
    <source>
        <dbReference type="ARBA" id="ARBA00023016"/>
    </source>
</evidence>
<evidence type="ECO:0000256" key="1">
    <source>
        <dbReference type="ARBA" id="ARBA00009054"/>
    </source>
</evidence>
<comment type="function">
    <text evidence="4 5">Participates actively in the response to hyperosmotic and heat shock by preventing the aggregation of stress-denatured proteins, in association with DnaK and GrpE. It is the nucleotide exchange factor for DnaK and may function as a thermosensor. Unfolded proteins bind initially to DnaJ; upon interaction with the DnaJ-bound protein, DnaK hydrolyzes its bound ATP, resulting in the formation of a stable complex. GrpE releases ADP from DnaK; ATP binding to DnaK triggers the release of the substrate protein, thus completing the reaction cycle. Several rounds of ATP-dependent interactions between DnaJ, DnaK and GrpE are required for fully efficient folding.</text>
</comment>
<feature type="region of interest" description="Disordered" evidence="8">
    <location>
        <begin position="217"/>
        <end position="245"/>
    </location>
</feature>
<dbReference type="PANTHER" id="PTHR21237:SF23">
    <property type="entry name" value="GRPE PROTEIN HOMOLOG, MITOCHONDRIAL"/>
    <property type="match status" value="1"/>
</dbReference>
<evidence type="ECO:0000256" key="4">
    <source>
        <dbReference type="HAMAP-Rule" id="MF_01151"/>
    </source>
</evidence>
<dbReference type="CDD" id="cd00446">
    <property type="entry name" value="GrpE"/>
    <property type="match status" value="1"/>
</dbReference>
<protein>
    <recommendedName>
        <fullName evidence="4 5">Protein GrpE</fullName>
    </recommendedName>
    <alternativeName>
        <fullName evidence="4">HSP-70 cofactor</fullName>
    </alternativeName>
</protein>
<evidence type="ECO:0000256" key="8">
    <source>
        <dbReference type="SAM" id="MobiDB-lite"/>
    </source>
</evidence>
<evidence type="ECO:0000256" key="6">
    <source>
        <dbReference type="RuleBase" id="RU004478"/>
    </source>
</evidence>
<evidence type="ECO:0000256" key="7">
    <source>
        <dbReference type="SAM" id="Coils"/>
    </source>
</evidence>
<comment type="subcellular location">
    <subcellularLocation>
        <location evidence="4">Cytoplasm</location>
    </subcellularLocation>
</comment>
<dbReference type="EMBL" id="JBHUIW010000010">
    <property type="protein sequence ID" value="MFD2182552.1"/>
    <property type="molecule type" value="Genomic_DNA"/>
</dbReference>
<name>A0ABW5AKC6_9BRAD</name>
<feature type="region of interest" description="Disordered" evidence="8">
    <location>
        <begin position="1"/>
        <end position="63"/>
    </location>
</feature>
<keyword evidence="2 4" id="KW-0346">Stress response</keyword>
<dbReference type="InterPro" id="IPR000740">
    <property type="entry name" value="GrpE"/>
</dbReference>
<comment type="subunit">
    <text evidence="4">Homodimer.</text>
</comment>
<feature type="coiled-coil region" evidence="7">
    <location>
        <begin position="64"/>
        <end position="102"/>
    </location>
</feature>
<comment type="caution">
    <text evidence="9">The sequence shown here is derived from an EMBL/GenBank/DDBJ whole genome shotgun (WGS) entry which is preliminary data.</text>
</comment>
<evidence type="ECO:0000256" key="5">
    <source>
        <dbReference type="RuleBase" id="RU000639"/>
    </source>
</evidence>
<dbReference type="PANTHER" id="PTHR21237">
    <property type="entry name" value="GRPE PROTEIN"/>
    <property type="match status" value="1"/>
</dbReference>
<sequence length="245" mass="25174">MTDDKAGAAPAHEATSASAPDTAAASAAYAATAAHAEAAAGSQTPPGQTPPGQDPAGQDPGADLAALAKEAAEHKDRLLRTLAEMENLRRRTEREVADARTYGISGFARDMLGVADNLRRALEAVGAENRDALPAPLKSFLEGVELTERELLKAFERNGVKRFDPQGQRFDPNVHQAMFEIPDATTPNGTVVQVVQAGYMIGERVLRPALVGVSKGGPKVAPGAAAGEPAAPAAGEGVRPGGTAA</sequence>
<organism evidence="9 10">
    <name type="scientific">Rhodoplanes azumiensis</name>
    <dbReference type="NCBI Taxonomy" id="1897628"/>
    <lineage>
        <taxon>Bacteria</taxon>
        <taxon>Pseudomonadati</taxon>
        <taxon>Pseudomonadota</taxon>
        <taxon>Alphaproteobacteria</taxon>
        <taxon>Hyphomicrobiales</taxon>
        <taxon>Nitrobacteraceae</taxon>
        <taxon>Rhodoplanes</taxon>
    </lineage>
</organism>
<dbReference type="SUPFAM" id="SSF51064">
    <property type="entry name" value="Head domain of nucleotide exchange factor GrpE"/>
    <property type="match status" value="1"/>
</dbReference>